<dbReference type="WBParaSite" id="SSLN_0000089801-mRNA-1">
    <property type="protein sequence ID" value="SSLN_0000089801-mRNA-1"/>
    <property type="gene ID" value="SSLN_0000089801"/>
</dbReference>
<organism evidence="4">
    <name type="scientific">Schistocephalus solidus</name>
    <name type="common">Tapeworm</name>
    <dbReference type="NCBI Taxonomy" id="70667"/>
    <lineage>
        <taxon>Eukaryota</taxon>
        <taxon>Metazoa</taxon>
        <taxon>Spiralia</taxon>
        <taxon>Lophotrochozoa</taxon>
        <taxon>Platyhelminthes</taxon>
        <taxon>Cestoda</taxon>
        <taxon>Eucestoda</taxon>
        <taxon>Diphyllobothriidea</taxon>
        <taxon>Diphyllobothriidae</taxon>
        <taxon>Schistocephalus</taxon>
    </lineage>
</organism>
<dbReference type="EMBL" id="UYSU01000912">
    <property type="protein sequence ID" value="VDL86376.1"/>
    <property type="molecule type" value="Genomic_DNA"/>
</dbReference>
<evidence type="ECO:0000256" key="1">
    <source>
        <dbReference type="SAM" id="MobiDB-lite"/>
    </source>
</evidence>
<dbReference type="OrthoDB" id="10600481at2759"/>
<feature type="region of interest" description="Disordered" evidence="1">
    <location>
        <begin position="1"/>
        <end position="26"/>
    </location>
</feature>
<keyword evidence="3" id="KW-1185">Reference proteome</keyword>
<protein>
    <submittedName>
        <fullName evidence="2 4">Uncharacterized protein</fullName>
    </submittedName>
</protein>
<evidence type="ECO:0000313" key="4">
    <source>
        <dbReference type="WBParaSite" id="SSLN_0000089801-mRNA-1"/>
    </source>
</evidence>
<reference evidence="4" key="1">
    <citation type="submission" date="2016-06" db="UniProtKB">
        <authorList>
            <consortium name="WormBaseParasite"/>
        </authorList>
    </citation>
    <scope>IDENTIFICATION</scope>
</reference>
<sequence length="144" mass="16228">MTPRSERPFYEIGRQPSRRPLPWLGSPSGRLQTTTTVAVQCHSRPTPLLPRRCHSNALAALPLRFLGPRLDGKTSPKPATPLRTLTAPGSSNGKQRQALSKLDILGYNYETRSLHSLWDKLFIENDVLVYLDSEKYPKRVVLPI</sequence>
<evidence type="ECO:0000313" key="2">
    <source>
        <dbReference type="EMBL" id="VDL86376.1"/>
    </source>
</evidence>
<proteinExistence type="predicted"/>
<evidence type="ECO:0000313" key="3">
    <source>
        <dbReference type="Proteomes" id="UP000275846"/>
    </source>
</evidence>
<reference evidence="2 3" key="2">
    <citation type="submission" date="2018-11" db="EMBL/GenBank/DDBJ databases">
        <authorList>
            <consortium name="Pathogen Informatics"/>
        </authorList>
    </citation>
    <scope>NUCLEOTIDE SEQUENCE [LARGE SCALE GENOMIC DNA]</scope>
    <source>
        <strain evidence="2 3">NST_G2</strain>
    </source>
</reference>
<feature type="region of interest" description="Disordered" evidence="1">
    <location>
        <begin position="69"/>
        <end position="94"/>
    </location>
</feature>
<name>A0A183S9G5_SCHSO</name>
<dbReference type="AlphaFoldDB" id="A0A183S9G5"/>
<accession>A0A183S9G5</accession>
<dbReference type="Proteomes" id="UP000275846">
    <property type="component" value="Unassembled WGS sequence"/>
</dbReference>
<gene>
    <name evidence="2" type="ORF">SSLN_LOCUS863</name>
</gene>